<dbReference type="PANTHER" id="PTHR30086:SF19">
    <property type="entry name" value="THREONINE EFFLUX PROTEIN"/>
    <property type="match status" value="1"/>
</dbReference>
<dbReference type="EMBL" id="CP063056">
    <property type="protein sequence ID" value="QPB42620.1"/>
    <property type="molecule type" value="Genomic_DNA"/>
</dbReference>
<proteinExistence type="inferred from homology"/>
<evidence type="ECO:0000256" key="2">
    <source>
        <dbReference type="ARBA" id="ARBA00007928"/>
    </source>
</evidence>
<dbReference type="Proteomes" id="UP000663069">
    <property type="component" value="Chromosome"/>
</dbReference>
<dbReference type="InterPro" id="IPR004778">
    <property type="entry name" value="Homoserine/Threonine_efflux"/>
</dbReference>
<feature type="transmembrane region" description="Helical" evidence="7">
    <location>
        <begin position="35"/>
        <end position="60"/>
    </location>
</feature>
<evidence type="ECO:0000256" key="3">
    <source>
        <dbReference type="ARBA" id="ARBA00022475"/>
    </source>
</evidence>
<name>A0ABX6UWZ2_9PAST</name>
<dbReference type="Pfam" id="PF01810">
    <property type="entry name" value="LysE"/>
    <property type="match status" value="1"/>
</dbReference>
<evidence type="ECO:0000256" key="6">
    <source>
        <dbReference type="ARBA" id="ARBA00023136"/>
    </source>
</evidence>
<accession>A0ABX6UWZ2</accession>
<dbReference type="InterPro" id="IPR001123">
    <property type="entry name" value="LeuE-type"/>
</dbReference>
<comment type="subcellular location">
    <subcellularLocation>
        <location evidence="1">Cell membrane</location>
        <topology evidence="1">Multi-pass membrane protein</topology>
    </subcellularLocation>
</comment>
<feature type="transmembrane region" description="Helical" evidence="7">
    <location>
        <begin position="144"/>
        <end position="163"/>
    </location>
</feature>
<sequence length="210" mass="23472">MLNLIIVHLFGLMTPGPDFFYVSRMAASNSRRNTICGILGITLGVAFWAALSMLGLAMLFVTMPALHGVIMLMGGSYLAYLGFLMARSKKHAQFELVSASELNQQTTIKKEIMKGLLVNLSNAKVVVYFSSVMSLVLVNITETWQIVFAFAVIVVETFFYFYAVSLIFSRNIAKRLYSQYSRYIDNAAGIVFLFFGLLLIYNGINEIIHS</sequence>
<evidence type="ECO:0000256" key="1">
    <source>
        <dbReference type="ARBA" id="ARBA00004651"/>
    </source>
</evidence>
<evidence type="ECO:0000313" key="9">
    <source>
        <dbReference type="Proteomes" id="UP000663069"/>
    </source>
</evidence>
<protein>
    <submittedName>
        <fullName evidence="8">LysE family transporter</fullName>
    </submittedName>
</protein>
<comment type="similarity">
    <text evidence="2">Belongs to the Rht family.</text>
</comment>
<organism evidence="8 9">
    <name type="scientific">Rodentibacter haemolyticus</name>
    <dbReference type="NCBI Taxonomy" id="2778911"/>
    <lineage>
        <taxon>Bacteria</taxon>
        <taxon>Pseudomonadati</taxon>
        <taxon>Pseudomonadota</taxon>
        <taxon>Gammaproteobacteria</taxon>
        <taxon>Pasteurellales</taxon>
        <taxon>Pasteurellaceae</taxon>
        <taxon>Rodentibacter</taxon>
    </lineage>
</organism>
<keyword evidence="5 7" id="KW-1133">Transmembrane helix</keyword>
<feature type="transmembrane region" description="Helical" evidence="7">
    <location>
        <begin position="116"/>
        <end position="138"/>
    </location>
</feature>
<keyword evidence="3" id="KW-1003">Cell membrane</keyword>
<evidence type="ECO:0000313" key="8">
    <source>
        <dbReference type="EMBL" id="QPB42620.1"/>
    </source>
</evidence>
<feature type="transmembrane region" description="Helical" evidence="7">
    <location>
        <begin position="66"/>
        <end position="86"/>
    </location>
</feature>
<reference evidence="8 9" key="1">
    <citation type="submission" date="2020-10" db="EMBL/GenBank/DDBJ databases">
        <title>Genome Sequencing of Rodentibacter spp. strain DSM111151.</title>
        <authorList>
            <person name="Benga L."/>
            <person name="Lautwein T."/>
        </authorList>
    </citation>
    <scope>NUCLEOTIDE SEQUENCE [LARGE SCALE GENOMIC DNA]</scope>
    <source>
        <strain evidence="8 9">DSM 111151</strain>
    </source>
</reference>
<dbReference type="NCBIfam" id="TIGR00949">
    <property type="entry name" value="2A76"/>
    <property type="match status" value="1"/>
</dbReference>
<keyword evidence="4 7" id="KW-0812">Transmembrane</keyword>
<dbReference type="PANTHER" id="PTHR30086">
    <property type="entry name" value="ARGININE EXPORTER PROTEIN ARGO"/>
    <property type="match status" value="1"/>
</dbReference>
<evidence type="ECO:0000256" key="5">
    <source>
        <dbReference type="ARBA" id="ARBA00022989"/>
    </source>
</evidence>
<keyword evidence="9" id="KW-1185">Reference proteome</keyword>
<evidence type="ECO:0000256" key="4">
    <source>
        <dbReference type="ARBA" id="ARBA00022692"/>
    </source>
</evidence>
<gene>
    <name evidence="8" type="ORF">IHV77_00370</name>
</gene>
<keyword evidence="6 7" id="KW-0472">Membrane</keyword>
<feature type="transmembrane region" description="Helical" evidence="7">
    <location>
        <begin position="183"/>
        <end position="204"/>
    </location>
</feature>
<feature type="transmembrane region" description="Helical" evidence="7">
    <location>
        <begin position="6"/>
        <end position="23"/>
    </location>
</feature>
<dbReference type="RefSeq" id="WP_194812198.1">
    <property type="nucleotide sequence ID" value="NZ_CP063056.1"/>
</dbReference>
<evidence type="ECO:0000256" key="7">
    <source>
        <dbReference type="SAM" id="Phobius"/>
    </source>
</evidence>